<dbReference type="OrthoDB" id="1998421at2"/>
<keyword evidence="3" id="KW-1185">Reference proteome</keyword>
<protein>
    <submittedName>
        <fullName evidence="2">Uncharacterized protein</fullName>
    </submittedName>
</protein>
<organism evidence="2 3">
    <name type="scientific">Anaerobacterium chartisolvens</name>
    <dbReference type="NCBI Taxonomy" id="1297424"/>
    <lineage>
        <taxon>Bacteria</taxon>
        <taxon>Bacillati</taxon>
        <taxon>Bacillota</taxon>
        <taxon>Clostridia</taxon>
        <taxon>Eubacteriales</taxon>
        <taxon>Oscillospiraceae</taxon>
        <taxon>Anaerobacterium</taxon>
    </lineage>
</organism>
<accession>A0A369ASZ4</accession>
<keyword evidence="1" id="KW-1133">Transmembrane helix</keyword>
<dbReference type="Proteomes" id="UP000253034">
    <property type="component" value="Unassembled WGS sequence"/>
</dbReference>
<sequence length="301" mass="33986">MIQTPGKSFEEIRAVSKNDINEVSVCRSLSQNDSGYYTVIKLKDRTAQARLLKIFSLSSEYSSSYDFIEASAIESGIVIVFRYNKENGLFYYRRLYCRDFSSRLNAAKNLVAELMSSPLPAEMLYFLLEERNLNLCPDGRVYFNYFMDFELLPAKINMQDIVNKAAETIFKFLAHDFRLTSGEAELFKVKVLRKSFGSFGEIYSDLKRIPPDMETGPLSLGRIKGIYDKHKPRILSAAKTATIILVIAASILYSITEWRSRSIAAAQNMADARPAYKGLEKIGTVMLVEDTGSDAGNTSLR</sequence>
<evidence type="ECO:0000256" key="1">
    <source>
        <dbReference type="SAM" id="Phobius"/>
    </source>
</evidence>
<gene>
    <name evidence="2" type="ORF">DFR58_12532</name>
</gene>
<evidence type="ECO:0000313" key="2">
    <source>
        <dbReference type="EMBL" id="RCX11386.1"/>
    </source>
</evidence>
<keyword evidence="1" id="KW-0472">Membrane</keyword>
<dbReference type="EMBL" id="QPJT01000025">
    <property type="protein sequence ID" value="RCX11386.1"/>
    <property type="molecule type" value="Genomic_DNA"/>
</dbReference>
<feature type="transmembrane region" description="Helical" evidence="1">
    <location>
        <begin position="234"/>
        <end position="255"/>
    </location>
</feature>
<reference evidence="2 3" key="1">
    <citation type="submission" date="2018-07" db="EMBL/GenBank/DDBJ databases">
        <title>Genomic Encyclopedia of Type Strains, Phase IV (KMG-IV): sequencing the most valuable type-strain genomes for metagenomic binning, comparative biology and taxonomic classification.</title>
        <authorList>
            <person name="Goeker M."/>
        </authorList>
    </citation>
    <scope>NUCLEOTIDE SEQUENCE [LARGE SCALE GENOMIC DNA]</scope>
    <source>
        <strain evidence="2 3">DSM 27016</strain>
    </source>
</reference>
<dbReference type="AlphaFoldDB" id="A0A369ASZ4"/>
<dbReference type="RefSeq" id="WP_114299139.1">
    <property type="nucleotide sequence ID" value="NZ_QPJT01000025.1"/>
</dbReference>
<proteinExistence type="predicted"/>
<keyword evidence="1" id="KW-0812">Transmembrane</keyword>
<name>A0A369ASZ4_9FIRM</name>
<comment type="caution">
    <text evidence="2">The sequence shown here is derived from an EMBL/GenBank/DDBJ whole genome shotgun (WGS) entry which is preliminary data.</text>
</comment>
<evidence type="ECO:0000313" key="3">
    <source>
        <dbReference type="Proteomes" id="UP000253034"/>
    </source>
</evidence>